<dbReference type="AlphaFoldDB" id="A0A9W8ITU8"/>
<reference evidence="1" key="1">
    <citation type="submission" date="2022-06" db="EMBL/GenBank/DDBJ databases">
        <title>Genome Sequence of Candolleomyces eurysporus.</title>
        <authorList>
            <person name="Buettner E."/>
        </authorList>
    </citation>
    <scope>NUCLEOTIDE SEQUENCE</scope>
    <source>
        <strain evidence="1">VTCC 930004</strain>
    </source>
</reference>
<evidence type="ECO:0000313" key="1">
    <source>
        <dbReference type="EMBL" id="KAJ2922605.1"/>
    </source>
</evidence>
<keyword evidence="2" id="KW-1185">Reference proteome</keyword>
<feature type="non-terminal residue" evidence="1">
    <location>
        <position position="1"/>
    </location>
</feature>
<evidence type="ECO:0000313" key="2">
    <source>
        <dbReference type="Proteomes" id="UP001140091"/>
    </source>
</evidence>
<name>A0A9W8ITU8_9AGAR</name>
<dbReference type="EMBL" id="JANBPK010001482">
    <property type="protein sequence ID" value="KAJ2922605.1"/>
    <property type="molecule type" value="Genomic_DNA"/>
</dbReference>
<gene>
    <name evidence="1" type="ORF">H1R20_g14476</name>
</gene>
<accession>A0A9W8ITU8</accession>
<dbReference type="Proteomes" id="UP001140091">
    <property type="component" value="Unassembled WGS sequence"/>
</dbReference>
<proteinExistence type="predicted"/>
<organism evidence="1 2">
    <name type="scientific">Candolleomyces eurysporus</name>
    <dbReference type="NCBI Taxonomy" id="2828524"/>
    <lineage>
        <taxon>Eukaryota</taxon>
        <taxon>Fungi</taxon>
        <taxon>Dikarya</taxon>
        <taxon>Basidiomycota</taxon>
        <taxon>Agaricomycotina</taxon>
        <taxon>Agaricomycetes</taxon>
        <taxon>Agaricomycetidae</taxon>
        <taxon>Agaricales</taxon>
        <taxon>Agaricineae</taxon>
        <taxon>Psathyrellaceae</taxon>
        <taxon>Candolleomyces</taxon>
    </lineage>
</organism>
<protein>
    <submittedName>
        <fullName evidence="1">Uncharacterized protein</fullName>
    </submittedName>
</protein>
<sequence length="49" mass="5547">MRTLTDDSWWEDIVGVASGDECDELQGSYGLLEAVEFEYGILVDEFDVE</sequence>
<comment type="caution">
    <text evidence="1">The sequence shown here is derived from an EMBL/GenBank/DDBJ whole genome shotgun (WGS) entry which is preliminary data.</text>
</comment>